<sequence length="704" mass="80552">MVGQKKKGTGGEAARYITRTAALRKLQLSLPDFRRLCILKGVYPREPKNRFKAQKGDPRLKVLYLVKDIQFLMHEPIIWKFREHKAVMKKVKKHYERKEDSKGGALFGQRPRYTLDRIIKERYPTFNDALNDLEDPLTLAFLYTKMPARKGVKIGVINTSIRVTTEFLLYCIEAKALRKAFISIKGYYYQVEIMGQLITWVAPHNFATRASGVDHRVMKTFLELYLVLLSFVNYRLFTSLNLYYPPVLPLSFNEIKNTVDDDKKFSSCGVKEMRNHLLTTLNFNLKPKGTNDDDPDEEGIDMHLLEGLQMDEAKKAADLRTKQQTLFKDMKFFLGRETNLESLTFVIRSCSGTVSWEKMTAHGSTYEEDDESITHQIVDRPGFKKKYMSRYYVQPQWVYDSLNAVMLLPIQDYFMGAELPAHLSPFDQKDDELYVPPEQKALLARQRGEIPEDQPLNPEEKSDGDSSDDDAKVDVPVPKSYIQKLREREKKKKARKWRKKQAEREHDKEMAIIEGRVPPEGADKAKTGGEEGATTNAAAATAAAEGTPQDKDTGATPMEDGDGGVEGEKDGDGGVEGEKDGDGGVEGKKDGDGEAAAPAPTPSKKRRRKKPKDRKEPIVMEVTKGKKHNHESRANMAAKREEARLNIMMLPNKRRKLYWALKRKEITKDKKSQELEKKRTVIDEQKKKEKQETRKKLLRGKSRK</sequence>
<dbReference type="Gene3D" id="3.40.50.10190">
    <property type="entry name" value="BRCT domain"/>
    <property type="match status" value="1"/>
</dbReference>
<evidence type="ECO:0000313" key="8">
    <source>
        <dbReference type="Proteomes" id="UP001286313"/>
    </source>
</evidence>
<feature type="compositionally biased region" description="Basic residues" evidence="5">
    <location>
        <begin position="489"/>
        <end position="499"/>
    </location>
</feature>
<feature type="compositionally biased region" description="Basic and acidic residues" evidence="5">
    <location>
        <begin position="500"/>
        <end position="511"/>
    </location>
</feature>
<dbReference type="CDD" id="cd17709">
    <property type="entry name" value="BRCT_pescadillo_like"/>
    <property type="match status" value="1"/>
</dbReference>
<comment type="function">
    <text evidence="4">Required for maturation of ribosomal RNAs and formation of the large ribosomal subunit.</text>
</comment>
<gene>
    <name evidence="7" type="ORF">Pcinc_038177</name>
</gene>
<evidence type="ECO:0000313" key="7">
    <source>
        <dbReference type="EMBL" id="KAK3855419.1"/>
    </source>
</evidence>
<dbReference type="InterPro" id="IPR001357">
    <property type="entry name" value="BRCT_dom"/>
</dbReference>
<feature type="region of interest" description="Disordered" evidence="5">
    <location>
        <begin position="446"/>
        <end position="637"/>
    </location>
</feature>
<dbReference type="Proteomes" id="UP001286313">
    <property type="component" value="Unassembled WGS sequence"/>
</dbReference>
<evidence type="ECO:0000259" key="6">
    <source>
        <dbReference type="PROSITE" id="PS50172"/>
    </source>
</evidence>
<feature type="domain" description="BRCT" evidence="6">
    <location>
        <begin position="322"/>
        <end position="415"/>
    </location>
</feature>
<dbReference type="GO" id="GO:0030687">
    <property type="term" value="C:preribosome, large subunit precursor"/>
    <property type="evidence" value="ECO:0007669"/>
    <property type="project" value="UniProtKB-UniRule"/>
</dbReference>
<protein>
    <recommendedName>
        <fullName evidence="4">Pescadillo homolog</fullName>
    </recommendedName>
</protein>
<evidence type="ECO:0000256" key="5">
    <source>
        <dbReference type="SAM" id="MobiDB-lite"/>
    </source>
</evidence>
<dbReference type="InterPro" id="IPR036420">
    <property type="entry name" value="BRCT_dom_sf"/>
</dbReference>
<feature type="compositionally biased region" description="Basic residues" evidence="5">
    <location>
        <begin position="603"/>
        <end position="612"/>
    </location>
</feature>
<feature type="compositionally biased region" description="Basic and acidic residues" evidence="5">
    <location>
        <begin position="458"/>
        <end position="473"/>
    </location>
</feature>
<feature type="region of interest" description="Disordered" evidence="5">
    <location>
        <begin position="685"/>
        <end position="704"/>
    </location>
</feature>
<keyword evidence="3 4" id="KW-0539">Nucleus</keyword>
<feature type="compositionally biased region" description="Basic and acidic residues" evidence="5">
    <location>
        <begin position="566"/>
        <end position="592"/>
    </location>
</feature>
<dbReference type="HAMAP" id="MF_03028">
    <property type="entry name" value="Pescadillo"/>
    <property type="match status" value="1"/>
</dbReference>
<dbReference type="GO" id="GO:0005654">
    <property type="term" value="C:nucleoplasm"/>
    <property type="evidence" value="ECO:0007669"/>
    <property type="project" value="UniProtKB-SubCell"/>
</dbReference>
<dbReference type="GO" id="GO:0003723">
    <property type="term" value="F:RNA binding"/>
    <property type="evidence" value="ECO:0007669"/>
    <property type="project" value="TreeGrafter"/>
</dbReference>
<dbReference type="AlphaFoldDB" id="A0AAE1EKN0"/>
<dbReference type="GO" id="GO:0000463">
    <property type="term" value="P:maturation of LSU-rRNA from tricistronic rRNA transcript (SSU-rRNA, 5.8S rRNA, LSU-rRNA)"/>
    <property type="evidence" value="ECO:0007669"/>
    <property type="project" value="UniProtKB-UniRule"/>
</dbReference>
<evidence type="ECO:0000256" key="2">
    <source>
        <dbReference type="ARBA" id="ARBA00022552"/>
    </source>
</evidence>
<dbReference type="GO" id="GO:0043021">
    <property type="term" value="F:ribonucleoprotein complex binding"/>
    <property type="evidence" value="ECO:0007669"/>
    <property type="project" value="UniProtKB-UniRule"/>
</dbReference>
<comment type="subcellular location">
    <subcellularLocation>
        <location evidence="4">Nucleus</location>
        <location evidence="4">Nucleolus</location>
    </subcellularLocation>
    <subcellularLocation>
        <location evidence="4">Nucleus</location>
        <location evidence="4">Nucleoplasm</location>
    </subcellularLocation>
</comment>
<dbReference type="SUPFAM" id="SSF52113">
    <property type="entry name" value="BRCT domain"/>
    <property type="match status" value="1"/>
</dbReference>
<dbReference type="PANTHER" id="PTHR12221:SF6">
    <property type="entry name" value="PESCADILLO HOMOLOG"/>
    <property type="match status" value="1"/>
</dbReference>
<keyword evidence="8" id="KW-1185">Reference proteome</keyword>
<organism evidence="7 8">
    <name type="scientific">Petrolisthes cinctipes</name>
    <name type="common">Flat porcelain crab</name>
    <dbReference type="NCBI Taxonomy" id="88211"/>
    <lineage>
        <taxon>Eukaryota</taxon>
        <taxon>Metazoa</taxon>
        <taxon>Ecdysozoa</taxon>
        <taxon>Arthropoda</taxon>
        <taxon>Crustacea</taxon>
        <taxon>Multicrustacea</taxon>
        <taxon>Malacostraca</taxon>
        <taxon>Eumalacostraca</taxon>
        <taxon>Eucarida</taxon>
        <taxon>Decapoda</taxon>
        <taxon>Pleocyemata</taxon>
        <taxon>Anomura</taxon>
        <taxon>Galatheoidea</taxon>
        <taxon>Porcellanidae</taxon>
        <taxon>Petrolisthes</taxon>
    </lineage>
</organism>
<evidence type="ECO:0000256" key="1">
    <source>
        <dbReference type="ARBA" id="ARBA00022517"/>
    </source>
</evidence>
<dbReference type="Pfam" id="PF06732">
    <property type="entry name" value="Pescadillo_N"/>
    <property type="match status" value="1"/>
</dbReference>
<dbReference type="PANTHER" id="PTHR12221">
    <property type="entry name" value="PESCADILLO - RELATED"/>
    <property type="match status" value="1"/>
</dbReference>
<dbReference type="EMBL" id="JAWQEG010006224">
    <property type="protein sequence ID" value="KAK3855419.1"/>
    <property type="molecule type" value="Genomic_DNA"/>
</dbReference>
<comment type="caution">
    <text evidence="7">The sequence shown here is derived from an EMBL/GenBank/DDBJ whole genome shotgun (WGS) entry which is preliminary data.</text>
</comment>
<accession>A0AAE1EKN0</accession>
<comment type="similarity">
    <text evidence="4">Belongs to the pescadillo family.</text>
</comment>
<keyword evidence="2 4" id="KW-0698">rRNA processing</keyword>
<evidence type="ECO:0000256" key="4">
    <source>
        <dbReference type="HAMAP-Rule" id="MF_03028"/>
    </source>
</evidence>
<dbReference type="PROSITE" id="PS50172">
    <property type="entry name" value="BRCT"/>
    <property type="match status" value="1"/>
</dbReference>
<feature type="compositionally biased region" description="Low complexity" evidence="5">
    <location>
        <begin position="532"/>
        <end position="547"/>
    </location>
</feature>
<feature type="compositionally biased region" description="Basic and acidic residues" evidence="5">
    <location>
        <begin position="685"/>
        <end position="695"/>
    </location>
</feature>
<reference evidence="7" key="1">
    <citation type="submission" date="2023-10" db="EMBL/GenBank/DDBJ databases">
        <title>Genome assemblies of two species of porcelain crab, Petrolisthes cinctipes and Petrolisthes manimaculis (Anomura: Porcellanidae).</title>
        <authorList>
            <person name="Angst P."/>
        </authorList>
    </citation>
    <scope>NUCLEOTIDE SEQUENCE</scope>
    <source>
        <strain evidence="7">PB745_01</strain>
        <tissue evidence="7">Gill</tissue>
    </source>
</reference>
<name>A0AAE1EKN0_PETCI</name>
<dbReference type="GO" id="GO:0000466">
    <property type="term" value="P:maturation of 5.8S rRNA from tricistronic rRNA transcript (SSU-rRNA, 5.8S rRNA, LSU-rRNA)"/>
    <property type="evidence" value="ECO:0007669"/>
    <property type="project" value="UniProtKB-UniRule"/>
</dbReference>
<evidence type="ECO:0000256" key="3">
    <source>
        <dbReference type="ARBA" id="ARBA00023242"/>
    </source>
</evidence>
<dbReference type="GO" id="GO:0070545">
    <property type="term" value="C:PeBoW complex"/>
    <property type="evidence" value="ECO:0007669"/>
    <property type="project" value="TreeGrafter"/>
</dbReference>
<proteinExistence type="inferred from homology"/>
<dbReference type="InterPro" id="IPR010613">
    <property type="entry name" value="PES"/>
</dbReference>
<keyword evidence="1 4" id="KW-0690">Ribosome biogenesis</keyword>
<dbReference type="FunFam" id="3.40.50.10190:FF:000002">
    <property type="entry name" value="Pescadillo homolog"/>
    <property type="match status" value="1"/>
</dbReference>